<dbReference type="CDD" id="cd11537">
    <property type="entry name" value="NTP-PPase_RS21-C6_like"/>
    <property type="match status" value="1"/>
</dbReference>
<dbReference type="AlphaFoldDB" id="A0A1W1Y9W5"/>
<dbReference type="Proteomes" id="UP000243884">
    <property type="component" value="Unassembled WGS sequence"/>
</dbReference>
<dbReference type="GO" id="GO:0009143">
    <property type="term" value="P:nucleoside triphosphate catabolic process"/>
    <property type="evidence" value="ECO:0007669"/>
    <property type="project" value="InterPro"/>
</dbReference>
<dbReference type="PANTHER" id="PTHR46523">
    <property type="entry name" value="DCTP PYROPHOSPHATASE 1"/>
    <property type="match status" value="1"/>
</dbReference>
<dbReference type="InterPro" id="IPR025984">
    <property type="entry name" value="DCTPP"/>
</dbReference>
<evidence type="ECO:0000313" key="2">
    <source>
        <dbReference type="Proteomes" id="UP000243884"/>
    </source>
</evidence>
<dbReference type="STRING" id="371602.SAMN04487984_0494"/>
<dbReference type="PIRSF" id="PIRSF029826">
    <property type="entry name" value="UCP029826_pph"/>
    <property type="match status" value="1"/>
</dbReference>
<sequence>MTKEIKELTDKINQFRDERDWRHFHQEKDLAISISLEANELLELFQWQSSKETLATEMDNLKDELADVLIYSIMLADNLDLNIADIIESKLQKNVEKYPVEKAKGNHKKYTEL</sequence>
<dbReference type="InterPro" id="IPR052555">
    <property type="entry name" value="dCTP_Pyrophosphatase"/>
</dbReference>
<proteinExistence type="predicted"/>
<dbReference type="RefSeq" id="WP_084098178.1">
    <property type="nucleotide sequence ID" value="NZ_FWXK01000002.1"/>
</dbReference>
<evidence type="ECO:0000313" key="1">
    <source>
        <dbReference type="EMBL" id="SMC32933.1"/>
    </source>
</evidence>
<dbReference type="OrthoDB" id="9791898at2"/>
<dbReference type="Gene3D" id="1.10.287.1080">
    <property type="entry name" value="MazG-like"/>
    <property type="match status" value="1"/>
</dbReference>
<dbReference type="EMBL" id="FWXK01000002">
    <property type="protein sequence ID" value="SMC32933.1"/>
    <property type="molecule type" value="Genomic_DNA"/>
</dbReference>
<gene>
    <name evidence="1" type="ORF">SAMN04487984_0494</name>
</gene>
<name>A0A1W1Y9W5_9LACT</name>
<dbReference type="PANTHER" id="PTHR46523:SF1">
    <property type="entry name" value="DCTP PYROPHOSPHATASE 1"/>
    <property type="match status" value="1"/>
</dbReference>
<organism evidence="1 2">
    <name type="scientific">Aerococcus suis</name>
    <dbReference type="NCBI Taxonomy" id="371602"/>
    <lineage>
        <taxon>Bacteria</taxon>
        <taxon>Bacillati</taxon>
        <taxon>Bacillota</taxon>
        <taxon>Bacilli</taxon>
        <taxon>Lactobacillales</taxon>
        <taxon>Aerococcaceae</taxon>
        <taxon>Aerococcus</taxon>
    </lineage>
</organism>
<dbReference type="GO" id="GO:0047429">
    <property type="term" value="F:nucleoside triphosphate diphosphatase activity"/>
    <property type="evidence" value="ECO:0007669"/>
    <property type="project" value="InterPro"/>
</dbReference>
<reference evidence="2" key="1">
    <citation type="submission" date="2017-04" db="EMBL/GenBank/DDBJ databases">
        <authorList>
            <person name="Varghese N."/>
            <person name="Submissions S."/>
        </authorList>
    </citation>
    <scope>NUCLEOTIDE SEQUENCE [LARGE SCALE GENOMIC DNA]</scope>
    <source>
        <strain evidence="2">DSM 21500</strain>
    </source>
</reference>
<dbReference type="Pfam" id="PF12643">
    <property type="entry name" value="MazG-like"/>
    <property type="match status" value="1"/>
</dbReference>
<accession>A0A1W1Y9W5</accession>
<keyword evidence="2" id="KW-1185">Reference proteome</keyword>
<protein>
    <submittedName>
        <fullName evidence="1">NTP pyrophosphatase, house-cleaning of non-canonical NTPs</fullName>
    </submittedName>
</protein>
<dbReference type="SUPFAM" id="SSF101386">
    <property type="entry name" value="all-alpha NTP pyrophosphatases"/>
    <property type="match status" value="1"/>
</dbReference>